<organism evidence="1">
    <name type="scientific">marine sediment metagenome</name>
    <dbReference type="NCBI Taxonomy" id="412755"/>
    <lineage>
        <taxon>unclassified sequences</taxon>
        <taxon>metagenomes</taxon>
        <taxon>ecological metagenomes</taxon>
    </lineage>
</organism>
<protein>
    <submittedName>
        <fullName evidence="1">Uncharacterized protein</fullName>
    </submittedName>
</protein>
<sequence>MPIQDELATVIRKARYLPELLPFFHAQDLATGDNPIVTLG</sequence>
<proteinExistence type="predicted"/>
<dbReference type="EMBL" id="BARW01001915">
    <property type="protein sequence ID" value="GAI65379.1"/>
    <property type="molecule type" value="Genomic_DNA"/>
</dbReference>
<comment type="caution">
    <text evidence="1">The sequence shown here is derived from an EMBL/GenBank/DDBJ whole genome shotgun (WGS) entry which is preliminary data.</text>
</comment>
<name>X1SC80_9ZZZZ</name>
<reference evidence="1" key="1">
    <citation type="journal article" date="2014" name="Front. Microbiol.">
        <title>High frequency of phylogenetically diverse reductive dehalogenase-homologous genes in deep subseafloor sedimentary metagenomes.</title>
        <authorList>
            <person name="Kawai M."/>
            <person name="Futagami T."/>
            <person name="Toyoda A."/>
            <person name="Takaki Y."/>
            <person name="Nishi S."/>
            <person name="Hori S."/>
            <person name="Arai W."/>
            <person name="Tsubouchi T."/>
            <person name="Morono Y."/>
            <person name="Uchiyama I."/>
            <person name="Ito T."/>
            <person name="Fujiyama A."/>
            <person name="Inagaki F."/>
            <person name="Takami H."/>
        </authorList>
    </citation>
    <scope>NUCLEOTIDE SEQUENCE</scope>
    <source>
        <strain evidence="1">Expedition CK06-06</strain>
    </source>
</reference>
<accession>X1SC80</accession>
<evidence type="ECO:0000313" key="1">
    <source>
        <dbReference type="EMBL" id="GAI65379.1"/>
    </source>
</evidence>
<feature type="non-terminal residue" evidence="1">
    <location>
        <position position="40"/>
    </location>
</feature>
<gene>
    <name evidence="1" type="ORF">S12H4_05699</name>
</gene>
<dbReference type="AlphaFoldDB" id="X1SC80"/>